<evidence type="ECO:0000256" key="5">
    <source>
        <dbReference type="RuleBase" id="RU362076"/>
    </source>
</evidence>
<evidence type="ECO:0000313" key="8">
    <source>
        <dbReference type="EMBL" id="NEX21072.1"/>
    </source>
</evidence>
<evidence type="ECO:0000313" key="9">
    <source>
        <dbReference type="Proteomes" id="UP000471640"/>
    </source>
</evidence>
<evidence type="ECO:0000256" key="3">
    <source>
        <dbReference type="ARBA" id="ARBA00022795"/>
    </source>
</evidence>
<dbReference type="Proteomes" id="UP000471640">
    <property type="component" value="Unassembled WGS sequence"/>
</dbReference>
<comment type="function">
    <text evidence="4 5">Required for flagellar hook formation. May act as a scaffolding protein.</text>
</comment>
<dbReference type="EMBL" id="JAAIJR010000044">
    <property type="protein sequence ID" value="NEX21072.1"/>
    <property type="molecule type" value="Genomic_DNA"/>
</dbReference>
<dbReference type="Gene3D" id="2.60.40.4070">
    <property type="match status" value="1"/>
</dbReference>
<evidence type="ECO:0000256" key="1">
    <source>
        <dbReference type="ARBA" id="ARBA00010577"/>
    </source>
</evidence>
<feature type="domain" description="FlgD Tudor-like" evidence="7">
    <location>
        <begin position="86"/>
        <end position="221"/>
    </location>
</feature>
<organism evidence="8 9">
    <name type="scientific">Thiorhodococcus mannitoliphagus</name>
    <dbReference type="NCBI Taxonomy" id="329406"/>
    <lineage>
        <taxon>Bacteria</taxon>
        <taxon>Pseudomonadati</taxon>
        <taxon>Pseudomonadota</taxon>
        <taxon>Gammaproteobacteria</taxon>
        <taxon>Chromatiales</taxon>
        <taxon>Chromatiaceae</taxon>
        <taxon>Thiorhodococcus</taxon>
    </lineage>
</organism>
<evidence type="ECO:0000259" key="6">
    <source>
        <dbReference type="Pfam" id="PF13860"/>
    </source>
</evidence>
<dbReference type="RefSeq" id="WP_164654176.1">
    <property type="nucleotide sequence ID" value="NZ_JAAIJR010000044.1"/>
</dbReference>
<proteinExistence type="inferred from homology"/>
<dbReference type="Pfam" id="PF03963">
    <property type="entry name" value="FlgD"/>
    <property type="match status" value="1"/>
</dbReference>
<keyword evidence="9" id="KW-1185">Reference proteome</keyword>
<sequence length="225" mass="23104">MTQITSDYISGLGLSSYGDKAAETEDDSLGQDEFLTLMIAQIKNQDPTNPVQNEDFVAQLAQFSTVSGIEGLNSSFEDLAQTLSQNQTLQAASLVGNRVLVPAQTAELSEGQGLTGAVNLSSSAGSAALNIYGPGGALVRTQALGSLSAGLQEFSWDGLLDDGSPAPAGAYTIEVTAQTDGATEALDTMIDAEVQSVTTDNDGGGLLLSLLGIGTVSFSDVYRIG</sequence>
<dbReference type="InterPro" id="IPR005648">
    <property type="entry name" value="FlgD"/>
</dbReference>
<dbReference type="Pfam" id="PF13860">
    <property type="entry name" value="FlgD_ig"/>
    <property type="match status" value="1"/>
</dbReference>
<dbReference type="InterPro" id="IPR025965">
    <property type="entry name" value="FlgD/Vpr_Ig-like"/>
</dbReference>
<keyword evidence="8" id="KW-0966">Cell projection</keyword>
<name>A0A6P1DY52_9GAMM</name>
<keyword evidence="8" id="KW-0282">Flagellum</keyword>
<dbReference type="GO" id="GO:0044781">
    <property type="term" value="P:bacterial-type flagellum organization"/>
    <property type="evidence" value="ECO:0007669"/>
    <property type="project" value="UniProtKB-UniRule"/>
</dbReference>
<dbReference type="AlphaFoldDB" id="A0A6P1DY52"/>
<comment type="similarity">
    <text evidence="1 5">Belongs to the FlgD family.</text>
</comment>
<protein>
    <recommendedName>
        <fullName evidence="2 5">Basal-body rod modification protein FlgD</fullName>
    </recommendedName>
</protein>
<evidence type="ECO:0000256" key="4">
    <source>
        <dbReference type="ARBA" id="ARBA00024746"/>
    </source>
</evidence>
<reference evidence="9" key="1">
    <citation type="journal article" date="2020" name="Microbiol. Resour. Announc.">
        <title>Draft Genome Sequences of Thiorhodococcus mannitoliphagus and Thiorhodococcus minor, Purple Sulfur Photosynthetic Bacteria in the Gammaproteobacterial Family Chromatiaceae.</title>
        <authorList>
            <person name="Aviles F.A."/>
            <person name="Meyer T.E."/>
            <person name="Kyndt J.A."/>
        </authorList>
    </citation>
    <scope>NUCLEOTIDE SEQUENCE [LARGE SCALE GENOMIC DNA]</scope>
    <source>
        <strain evidence="9">DSM 18266</strain>
    </source>
</reference>
<accession>A0A6P1DY52</accession>
<dbReference type="Pfam" id="PF13861">
    <property type="entry name" value="FLgD_tudor"/>
    <property type="match status" value="1"/>
</dbReference>
<evidence type="ECO:0000256" key="2">
    <source>
        <dbReference type="ARBA" id="ARBA00016013"/>
    </source>
</evidence>
<feature type="domain" description="FlgD/Vpr Ig-like" evidence="6">
    <location>
        <begin position="111"/>
        <end position="180"/>
    </location>
</feature>
<gene>
    <name evidence="8" type="ORF">G3480_12240</name>
</gene>
<evidence type="ECO:0000259" key="7">
    <source>
        <dbReference type="Pfam" id="PF13861"/>
    </source>
</evidence>
<comment type="caution">
    <text evidence="8">The sequence shown here is derived from an EMBL/GenBank/DDBJ whole genome shotgun (WGS) entry which is preliminary data.</text>
</comment>
<keyword evidence="3 5" id="KW-1005">Bacterial flagellum biogenesis</keyword>
<dbReference type="Gene3D" id="2.30.30.910">
    <property type="match status" value="1"/>
</dbReference>
<keyword evidence="8" id="KW-0969">Cilium</keyword>
<reference evidence="8 9" key="2">
    <citation type="submission" date="2020-02" db="EMBL/GenBank/DDBJ databases">
        <title>Genome sequences of Thiorhodococcus mannitoliphagus and Thiorhodococcus minor, purple sulfur photosynthetic bacteria in the gammaproteobacterial family, Chromatiaceae.</title>
        <authorList>
            <person name="Aviles F.A."/>
            <person name="Meyer T.E."/>
            <person name="Kyndt J.A."/>
        </authorList>
    </citation>
    <scope>NUCLEOTIDE SEQUENCE [LARGE SCALE GENOMIC DNA]</scope>
    <source>
        <strain evidence="8 9">DSM 18266</strain>
    </source>
</reference>
<dbReference type="InterPro" id="IPR025963">
    <property type="entry name" value="FLgD_Tudor"/>
</dbReference>